<dbReference type="Proteomes" id="UP001225316">
    <property type="component" value="Unassembled WGS sequence"/>
</dbReference>
<dbReference type="Pfam" id="PF00072">
    <property type="entry name" value="Response_reg"/>
    <property type="match status" value="1"/>
</dbReference>
<dbReference type="InterPro" id="IPR039420">
    <property type="entry name" value="WalR-like"/>
</dbReference>
<feature type="modified residue" description="4-aspartylphosphate" evidence="5">
    <location>
        <position position="56"/>
    </location>
</feature>
<dbReference type="SMART" id="SM00448">
    <property type="entry name" value="REC"/>
    <property type="match status" value="1"/>
</dbReference>
<dbReference type="InterPro" id="IPR011006">
    <property type="entry name" value="CheY-like_superfamily"/>
</dbReference>
<feature type="domain" description="HTH luxR-type" evidence="6">
    <location>
        <begin position="142"/>
        <end position="207"/>
    </location>
</feature>
<organism evidence="8 9">
    <name type="scientific">Thalassobacterium maritimum</name>
    <dbReference type="NCBI Taxonomy" id="3041265"/>
    <lineage>
        <taxon>Bacteria</taxon>
        <taxon>Pseudomonadati</taxon>
        <taxon>Verrucomicrobiota</taxon>
        <taxon>Opitutia</taxon>
        <taxon>Puniceicoccales</taxon>
        <taxon>Coraliomargaritaceae</taxon>
        <taxon>Thalassobacterium</taxon>
    </lineage>
</organism>
<accession>A0ABU1AVD3</accession>
<dbReference type="InterPro" id="IPR016032">
    <property type="entry name" value="Sig_transdc_resp-reg_C-effctor"/>
</dbReference>
<dbReference type="SUPFAM" id="SSF46894">
    <property type="entry name" value="C-terminal effector domain of the bipartite response regulators"/>
    <property type="match status" value="1"/>
</dbReference>
<evidence type="ECO:0000313" key="9">
    <source>
        <dbReference type="Proteomes" id="UP001225316"/>
    </source>
</evidence>
<dbReference type="InterPro" id="IPR000792">
    <property type="entry name" value="Tscrpt_reg_LuxR_C"/>
</dbReference>
<proteinExistence type="predicted"/>
<keyword evidence="4" id="KW-0804">Transcription</keyword>
<keyword evidence="2" id="KW-0805">Transcription regulation</keyword>
<keyword evidence="1 5" id="KW-0597">Phosphoprotein</keyword>
<evidence type="ECO:0000256" key="3">
    <source>
        <dbReference type="ARBA" id="ARBA00023125"/>
    </source>
</evidence>
<keyword evidence="9" id="KW-1185">Reference proteome</keyword>
<dbReference type="CDD" id="cd06170">
    <property type="entry name" value="LuxR_C_like"/>
    <property type="match status" value="1"/>
</dbReference>
<dbReference type="PRINTS" id="PR00038">
    <property type="entry name" value="HTHLUXR"/>
</dbReference>
<feature type="domain" description="Response regulatory" evidence="7">
    <location>
        <begin position="5"/>
        <end position="121"/>
    </location>
</feature>
<dbReference type="PANTHER" id="PTHR43214:SF41">
    <property type="entry name" value="NITRATE_NITRITE RESPONSE REGULATOR PROTEIN NARP"/>
    <property type="match status" value="1"/>
</dbReference>
<dbReference type="PROSITE" id="PS00622">
    <property type="entry name" value="HTH_LUXR_1"/>
    <property type="match status" value="1"/>
</dbReference>
<dbReference type="RefSeq" id="WP_308949232.1">
    <property type="nucleotide sequence ID" value="NZ_JARXHW010000010.1"/>
</dbReference>
<dbReference type="SUPFAM" id="SSF52172">
    <property type="entry name" value="CheY-like"/>
    <property type="match status" value="1"/>
</dbReference>
<evidence type="ECO:0000313" key="8">
    <source>
        <dbReference type="EMBL" id="MDQ8207095.1"/>
    </source>
</evidence>
<name>A0ABU1AVD3_9BACT</name>
<dbReference type="Pfam" id="PF00196">
    <property type="entry name" value="GerE"/>
    <property type="match status" value="1"/>
</dbReference>
<evidence type="ECO:0000256" key="1">
    <source>
        <dbReference type="ARBA" id="ARBA00022553"/>
    </source>
</evidence>
<dbReference type="PANTHER" id="PTHR43214">
    <property type="entry name" value="TWO-COMPONENT RESPONSE REGULATOR"/>
    <property type="match status" value="1"/>
</dbReference>
<dbReference type="InterPro" id="IPR058245">
    <property type="entry name" value="NreC/VraR/RcsB-like_REC"/>
</dbReference>
<sequence>MKRYSTVIIEDQRMFRDLMRTLVNSSEHFEVIATANNAGQGWESCREHQPDVALIDIELPDHSGIDLGIRLQSLPRPPALVAVSSMVDPVTTTRVFDSGFSGYVEKNQPPDIVLDALHAAAEGGLYFTQLVRENRRRIFNDVNAINKILSQREQRIVSQICRGQKNKEIANSLKLSVRTVENHRYRIMRKLMLDSSEDLLEFGQRLGLHHIE</sequence>
<dbReference type="InterPro" id="IPR001789">
    <property type="entry name" value="Sig_transdc_resp-reg_receiver"/>
</dbReference>
<keyword evidence="3" id="KW-0238">DNA-binding</keyword>
<dbReference type="Gene3D" id="3.40.50.2300">
    <property type="match status" value="1"/>
</dbReference>
<evidence type="ECO:0000256" key="5">
    <source>
        <dbReference type="PROSITE-ProRule" id="PRU00169"/>
    </source>
</evidence>
<dbReference type="SMART" id="SM00421">
    <property type="entry name" value="HTH_LUXR"/>
    <property type="match status" value="1"/>
</dbReference>
<protein>
    <submittedName>
        <fullName evidence="8">Response regulator transcription factor</fullName>
    </submittedName>
</protein>
<evidence type="ECO:0000259" key="6">
    <source>
        <dbReference type="PROSITE" id="PS50043"/>
    </source>
</evidence>
<dbReference type="PROSITE" id="PS50043">
    <property type="entry name" value="HTH_LUXR_2"/>
    <property type="match status" value="1"/>
</dbReference>
<comment type="caution">
    <text evidence="8">The sequence shown here is derived from an EMBL/GenBank/DDBJ whole genome shotgun (WGS) entry which is preliminary data.</text>
</comment>
<evidence type="ECO:0000256" key="4">
    <source>
        <dbReference type="ARBA" id="ARBA00023163"/>
    </source>
</evidence>
<gene>
    <name evidence="8" type="ORF">QEH52_06225</name>
</gene>
<dbReference type="CDD" id="cd17535">
    <property type="entry name" value="REC_NarL-like"/>
    <property type="match status" value="1"/>
</dbReference>
<dbReference type="PROSITE" id="PS50110">
    <property type="entry name" value="RESPONSE_REGULATORY"/>
    <property type="match status" value="1"/>
</dbReference>
<evidence type="ECO:0000259" key="7">
    <source>
        <dbReference type="PROSITE" id="PS50110"/>
    </source>
</evidence>
<evidence type="ECO:0000256" key="2">
    <source>
        <dbReference type="ARBA" id="ARBA00023015"/>
    </source>
</evidence>
<dbReference type="EMBL" id="JARXHW010000010">
    <property type="protein sequence ID" value="MDQ8207095.1"/>
    <property type="molecule type" value="Genomic_DNA"/>
</dbReference>
<reference evidence="8 9" key="1">
    <citation type="submission" date="2023-04" db="EMBL/GenBank/DDBJ databases">
        <title>A novel bacteria isolated from coastal sediment.</title>
        <authorList>
            <person name="Liu X.-J."/>
            <person name="Du Z.-J."/>
        </authorList>
    </citation>
    <scope>NUCLEOTIDE SEQUENCE [LARGE SCALE GENOMIC DNA]</scope>
    <source>
        <strain evidence="8 9">SDUM461003</strain>
    </source>
</reference>